<reference evidence="3 4" key="1">
    <citation type="submission" date="2014-07" db="EMBL/GenBank/DDBJ databases">
        <title>Complete Genome Sequence of Dyella japonica Strain A8 Isolated from Malaysian Tropical Soil.</title>
        <authorList>
            <person name="Hui R.K.H."/>
            <person name="Chen J.-W."/>
            <person name="Chan K.-G."/>
            <person name="Leung F.C.C."/>
        </authorList>
    </citation>
    <scope>NUCLEOTIDE SEQUENCE [LARGE SCALE GENOMIC DNA]</scope>
    <source>
        <strain evidence="3 4">A8</strain>
    </source>
</reference>
<dbReference type="KEGG" id="dja:HY57_13965"/>
<dbReference type="Proteomes" id="UP000027987">
    <property type="component" value="Chromosome"/>
</dbReference>
<accession>A0A075K3I4</accession>
<feature type="compositionally biased region" description="Basic residues" evidence="1">
    <location>
        <begin position="80"/>
        <end position="91"/>
    </location>
</feature>
<feature type="region of interest" description="Disordered" evidence="1">
    <location>
        <begin position="21"/>
        <end position="91"/>
    </location>
</feature>
<dbReference type="RefSeq" id="WP_019467455.1">
    <property type="nucleotide sequence ID" value="NZ_ALOY01000184.1"/>
</dbReference>
<keyword evidence="2" id="KW-0732">Signal</keyword>
<feature type="compositionally biased region" description="Gly residues" evidence="1">
    <location>
        <begin position="25"/>
        <end position="35"/>
    </location>
</feature>
<evidence type="ECO:0000313" key="3">
    <source>
        <dbReference type="EMBL" id="AIF48272.1"/>
    </source>
</evidence>
<feature type="signal peptide" evidence="2">
    <location>
        <begin position="1"/>
        <end position="22"/>
    </location>
</feature>
<protein>
    <submittedName>
        <fullName evidence="3">Uncharacterized protein</fullName>
    </submittedName>
</protein>
<dbReference type="AlphaFoldDB" id="A0A075K3I4"/>
<sequence length="91" mass="9081">MRKLIPLALVASLFAMPLMASAQHGHGGGGPGASGGMPASMSMNHDAHGDAVSAEAKSAKAADEKVGPEVRGVARDKSHGKGLTKTKGKGH</sequence>
<gene>
    <name evidence="3" type="ORF">HY57_13965</name>
</gene>
<keyword evidence="4" id="KW-1185">Reference proteome</keyword>
<evidence type="ECO:0000313" key="4">
    <source>
        <dbReference type="Proteomes" id="UP000027987"/>
    </source>
</evidence>
<organism evidence="3 4">
    <name type="scientific">Dyella japonica A8</name>
    <dbReference type="NCBI Taxonomy" id="1217721"/>
    <lineage>
        <taxon>Bacteria</taxon>
        <taxon>Pseudomonadati</taxon>
        <taxon>Pseudomonadota</taxon>
        <taxon>Gammaproteobacteria</taxon>
        <taxon>Lysobacterales</taxon>
        <taxon>Rhodanobacteraceae</taxon>
        <taxon>Dyella</taxon>
    </lineage>
</organism>
<dbReference type="HOGENOM" id="CLU_2422229_0_0_6"/>
<proteinExistence type="predicted"/>
<evidence type="ECO:0000256" key="2">
    <source>
        <dbReference type="SAM" id="SignalP"/>
    </source>
</evidence>
<name>A0A075K3I4_9GAMM</name>
<evidence type="ECO:0000256" key="1">
    <source>
        <dbReference type="SAM" id="MobiDB-lite"/>
    </source>
</evidence>
<feature type="compositionally biased region" description="Basic and acidic residues" evidence="1">
    <location>
        <begin position="57"/>
        <end position="79"/>
    </location>
</feature>
<feature type="chain" id="PRO_5001707310" evidence="2">
    <location>
        <begin position="23"/>
        <end position="91"/>
    </location>
</feature>
<dbReference type="PATRIC" id="fig|1217721.7.peg.2879"/>
<dbReference type="EMBL" id="CP008884">
    <property type="protein sequence ID" value="AIF48272.1"/>
    <property type="molecule type" value="Genomic_DNA"/>
</dbReference>